<reference evidence="3" key="1">
    <citation type="submission" date="2020-05" db="EMBL/GenBank/DDBJ databases">
        <authorList>
            <person name="Chiriac C."/>
            <person name="Salcher M."/>
            <person name="Ghai R."/>
            <person name="Kavagutti S V."/>
        </authorList>
    </citation>
    <scope>NUCLEOTIDE SEQUENCE</scope>
</reference>
<dbReference type="PANTHER" id="PTHR33279">
    <property type="entry name" value="SULFUR CARRIER PROTEIN YEDF-RELATED"/>
    <property type="match status" value="1"/>
</dbReference>
<organism evidence="3">
    <name type="scientific">freshwater metagenome</name>
    <dbReference type="NCBI Taxonomy" id="449393"/>
    <lineage>
        <taxon>unclassified sequences</taxon>
        <taxon>metagenomes</taxon>
        <taxon>ecological metagenomes</taxon>
    </lineage>
</organism>
<dbReference type="InterPro" id="IPR001455">
    <property type="entry name" value="TusA-like"/>
</dbReference>
<accession>A0A6J7GL29</accession>
<dbReference type="Gene3D" id="3.30.110.40">
    <property type="entry name" value="TusA-like domain"/>
    <property type="match status" value="1"/>
</dbReference>
<evidence type="ECO:0000313" key="3">
    <source>
        <dbReference type="EMBL" id="CAB4907338.1"/>
    </source>
</evidence>
<feature type="domain" description="UPF0033" evidence="2">
    <location>
        <begin position="10"/>
        <end position="77"/>
    </location>
</feature>
<proteinExistence type="inferred from homology"/>
<name>A0A6J7GL29_9ZZZZ</name>
<dbReference type="Pfam" id="PF01206">
    <property type="entry name" value="TusA"/>
    <property type="match status" value="1"/>
</dbReference>
<dbReference type="InterPro" id="IPR036868">
    <property type="entry name" value="TusA-like_sf"/>
</dbReference>
<dbReference type="EMBL" id="CAFBMR010000012">
    <property type="protein sequence ID" value="CAB4907338.1"/>
    <property type="molecule type" value="Genomic_DNA"/>
</dbReference>
<dbReference type="SUPFAM" id="SSF64307">
    <property type="entry name" value="SirA-like"/>
    <property type="match status" value="1"/>
</dbReference>
<comment type="similarity">
    <text evidence="1">Belongs to the sulfur carrier protein TusA family.</text>
</comment>
<sequence length="82" mass="8517">MTTPESHVLLDERGSRCPLPIIALSKALVGLAPASIVEIIADDPAAEADIPAWCRLKGAQVVESFAAIDGQGGVHYVVQLPG</sequence>
<dbReference type="AlphaFoldDB" id="A0A6J7GL29"/>
<dbReference type="CDD" id="cd00291">
    <property type="entry name" value="SirA_YedF_YeeD"/>
    <property type="match status" value="1"/>
</dbReference>
<evidence type="ECO:0000259" key="2">
    <source>
        <dbReference type="Pfam" id="PF01206"/>
    </source>
</evidence>
<protein>
    <submittedName>
        <fullName evidence="3">Unannotated protein</fullName>
    </submittedName>
</protein>
<dbReference type="PANTHER" id="PTHR33279:SF6">
    <property type="entry name" value="SULFUR CARRIER PROTEIN YEDF-RELATED"/>
    <property type="match status" value="1"/>
</dbReference>
<evidence type="ECO:0000256" key="1">
    <source>
        <dbReference type="ARBA" id="ARBA00008984"/>
    </source>
</evidence>
<gene>
    <name evidence="3" type="ORF">UFOPK3610_00535</name>
</gene>